<accession>A0AAD4L898</accession>
<dbReference type="AlphaFoldDB" id="A0AAD4L898"/>
<keyword evidence="2" id="KW-1185">Reference proteome</keyword>
<organism evidence="1 2">
    <name type="scientific">Lactarius akahatsu</name>
    <dbReference type="NCBI Taxonomy" id="416441"/>
    <lineage>
        <taxon>Eukaryota</taxon>
        <taxon>Fungi</taxon>
        <taxon>Dikarya</taxon>
        <taxon>Basidiomycota</taxon>
        <taxon>Agaricomycotina</taxon>
        <taxon>Agaricomycetes</taxon>
        <taxon>Russulales</taxon>
        <taxon>Russulaceae</taxon>
        <taxon>Lactarius</taxon>
    </lineage>
</organism>
<reference evidence="1" key="1">
    <citation type="submission" date="2022-01" db="EMBL/GenBank/DDBJ databases">
        <title>Comparative genomics reveals a dynamic genome evolution in the ectomycorrhizal milk-cap (Lactarius) mushrooms.</title>
        <authorList>
            <consortium name="DOE Joint Genome Institute"/>
            <person name="Lebreton A."/>
            <person name="Tang N."/>
            <person name="Kuo A."/>
            <person name="LaButti K."/>
            <person name="Drula E."/>
            <person name="Barry K."/>
            <person name="Clum A."/>
            <person name="Lipzen A."/>
            <person name="Mousain D."/>
            <person name="Ng V."/>
            <person name="Wang R."/>
            <person name="Wang X."/>
            <person name="Dai Y."/>
            <person name="Henrissat B."/>
            <person name="Grigoriev I.V."/>
            <person name="Guerin-Laguette A."/>
            <person name="Yu F."/>
            <person name="Martin F.M."/>
        </authorList>
    </citation>
    <scope>NUCLEOTIDE SEQUENCE</scope>
    <source>
        <strain evidence="1">QP</strain>
    </source>
</reference>
<proteinExistence type="predicted"/>
<protein>
    <submittedName>
        <fullName evidence="1">Uncharacterized protein</fullName>
    </submittedName>
</protein>
<name>A0AAD4L898_9AGAM</name>
<comment type="caution">
    <text evidence="1">The sequence shown here is derived from an EMBL/GenBank/DDBJ whole genome shotgun (WGS) entry which is preliminary data.</text>
</comment>
<sequence>MSPSFKSEGRILFFFFSNCLPWSLPGSPHSRFANHSAHFITAYGEGLLGAQAAWANKKYHSHCTLPPPPPNVY</sequence>
<dbReference type="Proteomes" id="UP001201163">
    <property type="component" value="Unassembled WGS sequence"/>
</dbReference>
<gene>
    <name evidence="1" type="ORF">EDB92DRAFT_1804662</name>
</gene>
<evidence type="ECO:0000313" key="2">
    <source>
        <dbReference type="Proteomes" id="UP001201163"/>
    </source>
</evidence>
<dbReference type="EMBL" id="JAKELL010000101">
    <property type="protein sequence ID" value="KAH8982334.1"/>
    <property type="molecule type" value="Genomic_DNA"/>
</dbReference>
<evidence type="ECO:0000313" key="1">
    <source>
        <dbReference type="EMBL" id="KAH8982334.1"/>
    </source>
</evidence>